<dbReference type="PROSITE" id="PS50897">
    <property type="entry name" value="CTLH"/>
    <property type="match status" value="1"/>
</dbReference>
<dbReference type="PANTHER" id="PTHR12864">
    <property type="entry name" value="RAN BINDING PROTEIN 9-RELATED"/>
    <property type="match status" value="1"/>
</dbReference>
<dbReference type="InterPro" id="IPR006595">
    <property type="entry name" value="CTLH_C"/>
</dbReference>
<dbReference type="SMART" id="SM00757">
    <property type="entry name" value="CRA"/>
    <property type="match status" value="1"/>
</dbReference>
<dbReference type="AlphaFoldDB" id="A0A060T2P7"/>
<evidence type="ECO:0000259" key="1">
    <source>
        <dbReference type="PROSITE" id="PS50897"/>
    </source>
</evidence>
<accession>A0A060T2P7</accession>
<dbReference type="SMART" id="SM00668">
    <property type="entry name" value="CTLH"/>
    <property type="match status" value="1"/>
</dbReference>
<dbReference type="InterPro" id="IPR006594">
    <property type="entry name" value="LisH"/>
</dbReference>
<dbReference type="Pfam" id="PF10607">
    <property type="entry name" value="CTLH"/>
    <property type="match status" value="1"/>
</dbReference>
<sequence>MNYLIIHGYQSTAQRFSQEADIDTPVDPSSLGDRRQVMALIQDGRIQEAIEKINDIDPELLDTNPSLHFSLLRLQLIELIREGFDSNDGNVQPAIDFAMAHLSQRAPNNPQFLADLEKTMALLCFPPDSLIPQLKELMDVKLRREIANKVNLALMTNQGVQGEPRIHNLINLWSWGEALLSEKVDFPRLERNDLF</sequence>
<dbReference type="PhylomeDB" id="A0A060T2P7"/>
<dbReference type="EMBL" id="HG937693">
    <property type="protein sequence ID" value="CDP35074.1"/>
    <property type="molecule type" value="Genomic_DNA"/>
</dbReference>
<protein>
    <submittedName>
        <fullName evidence="2">ARAD1C27016p</fullName>
    </submittedName>
</protein>
<proteinExistence type="predicted"/>
<dbReference type="InterPro" id="IPR013144">
    <property type="entry name" value="CRA_dom"/>
</dbReference>
<name>A0A060T2P7_BLAAD</name>
<dbReference type="InterPro" id="IPR024964">
    <property type="entry name" value="CTLH/CRA"/>
</dbReference>
<reference evidence="2" key="1">
    <citation type="submission" date="2014-02" db="EMBL/GenBank/DDBJ databases">
        <authorList>
            <person name="Genoscope - CEA"/>
        </authorList>
    </citation>
    <scope>NUCLEOTIDE SEQUENCE</scope>
    <source>
        <strain evidence="2">LS3</strain>
    </source>
</reference>
<evidence type="ECO:0000313" key="2">
    <source>
        <dbReference type="EMBL" id="CDP35074.1"/>
    </source>
</evidence>
<dbReference type="InterPro" id="IPR050618">
    <property type="entry name" value="Ubq-SigPath_Reg"/>
</dbReference>
<organism evidence="2">
    <name type="scientific">Blastobotrys adeninivorans</name>
    <name type="common">Yeast</name>
    <name type="synonym">Arxula adeninivorans</name>
    <dbReference type="NCBI Taxonomy" id="409370"/>
    <lineage>
        <taxon>Eukaryota</taxon>
        <taxon>Fungi</taxon>
        <taxon>Dikarya</taxon>
        <taxon>Ascomycota</taxon>
        <taxon>Saccharomycotina</taxon>
        <taxon>Dipodascomycetes</taxon>
        <taxon>Dipodascales</taxon>
        <taxon>Trichomonascaceae</taxon>
        <taxon>Blastobotrys</taxon>
    </lineage>
</organism>
<dbReference type="PROSITE" id="PS50896">
    <property type="entry name" value="LISH"/>
    <property type="match status" value="1"/>
</dbReference>
<reference evidence="2" key="2">
    <citation type="submission" date="2014-06" db="EMBL/GenBank/DDBJ databases">
        <title>The complete genome of Blastobotrys (Arxula) adeninivorans LS3 - a yeast of biotechnological interest.</title>
        <authorList>
            <person name="Kunze G."/>
            <person name="Gaillardin C."/>
            <person name="Czernicka M."/>
            <person name="Durrens P."/>
            <person name="Martin T."/>
            <person name="Boer E."/>
            <person name="Gabaldon T."/>
            <person name="Cruz J."/>
            <person name="Talla E."/>
            <person name="Marck C."/>
            <person name="Goffeau A."/>
            <person name="Barbe V."/>
            <person name="Baret P."/>
            <person name="Baronian K."/>
            <person name="Beier S."/>
            <person name="Bleykasten C."/>
            <person name="Bode R."/>
            <person name="Casaregola S."/>
            <person name="Despons L."/>
            <person name="Fairhead C."/>
            <person name="Giersberg M."/>
            <person name="Gierski P."/>
            <person name="Hahnel U."/>
            <person name="Hartmann A."/>
            <person name="Jankowska D."/>
            <person name="Jubin C."/>
            <person name="Jung P."/>
            <person name="Lafontaine I."/>
            <person name="Leh-Louis V."/>
            <person name="Lemaire M."/>
            <person name="Marcet-Houben M."/>
            <person name="Mascher M."/>
            <person name="Morel G."/>
            <person name="Richard G.-F."/>
            <person name="Riechen J."/>
            <person name="Sacerdot C."/>
            <person name="Sarkar A."/>
            <person name="Savel G."/>
            <person name="Schacherer J."/>
            <person name="Sherman D."/>
            <person name="Straub M.-L."/>
            <person name="Stein N."/>
            <person name="Thierry A."/>
            <person name="Trautwein-Schult A."/>
            <person name="Westhof E."/>
            <person name="Worch S."/>
            <person name="Dujon B."/>
            <person name="Souciet J.-L."/>
            <person name="Wincker P."/>
            <person name="Scholz U."/>
            <person name="Neuveglise N."/>
        </authorList>
    </citation>
    <scope>NUCLEOTIDE SEQUENCE</scope>
    <source>
        <strain evidence="2">LS3</strain>
    </source>
</reference>
<feature type="domain" description="CTLH" evidence="1">
    <location>
        <begin position="30"/>
        <end position="87"/>
    </location>
</feature>
<gene>
    <name evidence="2" type="ORF">GNLVRS02_ARAD1C27016g</name>
</gene>